<gene>
    <name evidence="2" type="ORF">IPV26_10995</name>
</gene>
<organism evidence="2 3">
    <name type="scientific">Brucella pituitosa</name>
    <dbReference type="NCBI Taxonomy" id="571256"/>
    <lineage>
        <taxon>Bacteria</taxon>
        <taxon>Pseudomonadati</taxon>
        <taxon>Pseudomonadota</taxon>
        <taxon>Alphaproteobacteria</taxon>
        <taxon>Hyphomicrobiales</taxon>
        <taxon>Brucellaceae</taxon>
        <taxon>Brucella/Ochrobactrum group</taxon>
        <taxon>Brucella</taxon>
    </lineage>
</organism>
<proteinExistence type="predicted"/>
<name>A0ABS3JZT3_9HYPH</name>
<keyword evidence="3" id="KW-1185">Reference proteome</keyword>
<feature type="coiled-coil region" evidence="1">
    <location>
        <begin position="512"/>
        <end position="539"/>
    </location>
</feature>
<accession>A0ABS3JZT3</accession>
<evidence type="ECO:0000313" key="3">
    <source>
        <dbReference type="Proteomes" id="UP000718278"/>
    </source>
</evidence>
<evidence type="ECO:0000313" key="2">
    <source>
        <dbReference type="EMBL" id="MBO1040186.1"/>
    </source>
</evidence>
<reference evidence="2 3" key="1">
    <citation type="submission" date="2020-10" db="EMBL/GenBank/DDBJ databases">
        <title>Genomic characterization of underground lake bacteria from Wind Cave National Park: Insight into the archetypical LuxI/LuxR and identification of LuxR solos.</title>
        <authorList>
            <person name="Wengert P.C."/>
            <person name="Savka M.A."/>
        </authorList>
    </citation>
    <scope>NUCLEOTIDE SEQUENCE [LARGE SCALE GENOMIC DNA]</scope>
    <source>
        <strain evidence="2 3">SD316</strain>
    </source>
</reference>
<evidence type="ECO:0000256" key="1">
    <source>
        <dbReference type="SAM" id="Coils"/>
    </source>
</evidence>
<comment type="caution">
    <text evidence="2">The sequence shown here is derived from an EMBL/GenBank/DDBJ whole genome shotgun (WGS) entry which is preliminary data.</text>
</comment>
<sequence length="570" mass="65931">MAKLSKKVLEKSALDASRSFYTDPDLKFDTVKTHDELLKANLFKKISALTYVERLLSDVQISEQSKIIARRLKEGGFDPYLPSDNQVSMVGLVSGAVFRLSPYRNINLIPEVAQRNRQPLLQEFDLFLKEHPKIRRYARYMVVTSGERFKIYHFAERLKHFNKQLGRYFEMSSNAGIDVILCSIEFTIDEENTVNLHANIVSAPRKAFGPDGWSDWLKLTRKHFDGQTLHDAGRVKDTKEIIKYVCKFNEISGLSSAWLVELAHALYKKQLVRPLGLFREFRKELKARGQKVRFDSESEELVRCQVSQRKKPETAHEIAQEQILEDEAKRVKFDENGAPVDVKWINEALEAAGKEPLSIRVDHSDKKEPIQNQILCKTLPQSRATLNGEPFVVVMNYEANPNTRNGRDGLDAIEARRAFHFRFLAEAGVEVDDLSSVAASKLDTLTIIPNSFMNDYMSTDFDRRKKINRLLGLTDKATPDNVQEALLESLELYFPAEYHEWSLDVDNPVELLENGRKRHEEWKEQNEKARIEYQQYLSLKDYEFYDSANIAHANDNILYQFDEYDFAIPY</sequence>
<dbReference type="RefSeq" id="WP_207488704.1">
    <property type="nucleotide sequence ID" value="NZ_JADIJS010000002.1"/>
</dbReference>
<protein>
    <submittedName>
        <fullName evidence="2">Uncharacterized protein</fullName>
    </submittedName>
</protein>
<dbReference type="EMBL" id="JADIJS010000002">
    <property type="protein sequence ID" value="MBO1040186.1"/>
    <property type="molecule type" value="Genomic_DNA"/>
</dbReference>
<keyword evidence="1" id="KW-0175">Coiled coil</keyword>
<dbReference type="Proteomes" id="UP000718278">
    <property type="component" value="Unassembled WGS sequence"/>
</dbReference>